<feature type="transmembrane region" description="Helical" evidence="1">
    <location>
        <begin position="76"/>
        <end position="99"/>
    </location>
</feature>
<gene>
    <name evidence="3" type="ORF">HNQ88_004100</name>
</gene>
<name>A0AAE3XSX6_9BACT</name>
<feature type="transmembrane region" description="Helical" evidence="1">
    <location>
        <begin position="195"/>
        <end position="216"/>
    </location>
</feature>
<protein>
    <recommendedName>
        <fullName evidence="2">Heparan-alpha-glucosaminide N-acetyltransferase catalytic domain-containing protein</fullName>
    </recommendedName>
</protein>
<feature type="transmembrane region" description="Helical" evidence="1">
    <location>
        <begin position="329"/>
        <end position="350"/>
    </location>
</feature>
<keyword evidence="1" id="KW-0472">Membrane</keyword>
<dbReference type="InterPro" id="IPR012429">
    <property type="entry name" value="HGSNAT_cat"/>
</dbReference>
<feature type="transmembrane region" description="Helical" evidence="1">
    <location>
        <begin position="302"/>
        <end position="323"/>
    </location>
</feature>
<comment type="caution">
    <text evidence="3">The sequence shown here is derived from an EMBL/GenBank/DDBJ whole genome shotgun (WGS) entry which is preliminary data.</text>
</comment>
<reference evidence="3" key="1">
    <citation type="submission" date="2023-07" db="EMBL/GenBank/DDBJ databases">
        <title>Genomic Encyclopedia of Type Strains, Phase IV (KMG-IV): sequencing the most valuable type-strain genomes for metagenomic binning, comparative biology and taxonomic classification.</title>
        <authorList>
            <person name="Goeker M."/>
        </authorList>
    </citation>
    <scope>NUCLEOTIDE SEQUENCE</scope>
    <source>
        <strain evidence="3">DSM 26174</strain>
    </source>
</reference>
<dbReference type="EMBL" id="JAVDQD010000006">
    <property type="protein sequence ID" value="MDR6241024.1"/>
    <property type="molecule type" value="Genomic_DNA"/>
</dbReference>
<keyword evidence="1" id="KW-1133">Transmembrane helix</keyword>
<dbReference type="Proteomes" id="UP001185092">
    <property type="component" value="Unassembled WGS sequence"/>
</dbReference>
<feature type="transmembrane region" description="Helical" evidence="1">
    <location>
        <begin position="228"/>
        <end position="248"/>
    </location>
</feature>
<evidence type="ECO:0000313" key="4">
    <source>
        <dbReference type="Proteomes" id="UP001185092"/>
    </source>
</evidence>
<dbReference type="Pfam" id="PF07786">
    <property type="entry name" value="HGSNAT_cat"/>
    <property type="match status" value="1"/>
</dbReference>
<feature type="transmembrane region" description="Helical" evidence="1">
    <location>
        <begin position="155"/>
        <end position="175"/>
    </location>
</feature>
<evidence type="ECO:0000259" key="2">
    <source>
        <dbReference type="Pfam" id="PF07786"/>
    </source>
</evidence>
<dbReference type="AlphaFoldDB" id="A0AAE3XSX6"/>
<proteinExistence type="predicted"/>
<evidence type="ECO:0000256" key="1">
    <source>
        <dbReference type="SAM" id="Phobius"/>
    </source>
</evidence>
<keyword evidence="1" id="KW-0812">Transmembrane</keyword>
<feature type="transmembrane region" description="Helical" evidence="1">
    <location>
        <begin position="263"/>
        <end position="281"/>
    </location>
</feature>
<accession>A0AAE3XSX6</accession>
<organism evidence="3 4">
    <name type="scientific">Aureibacter tunicatorum</name>
    <dbReference type="NCBI Taxonomy" id="866807"/>
    <lineage>
        <taxon>Bacteria</taxon>
        <taxon>Pseudomonadati</taxon>
        <taxon>Bacteroidota</taxon>
        <taxon>Cytophagia</taxon>
        <taxon>Cytophagales</taxon>
        <taxon>Persicobacteraceae</taxon>
        <taxon>Aureibacter</taxon>
    </lineage>
</organism>
<feature type="transmembrane region" description="Helical" evidence="1">
    <location>
        <begin position="119"/>
        <end position="143"/>
    </location>
</feature>
<dbReference type="RefSeq" id="WP_309941475.1">
    <property type="nucleotide sequence ID" value="NZ_AP025305.1"/>
</dbReference>
<feature type="domain" description="Heparan-alpha-glucosaminide N-acetyltransferase catalytic" evidence="2">
    <location>
        <begin position="5"/>
        <end position="224"/>
    </location>
</feature>
<evidence type="ECO:0000313" key="3">
    <source>
        <dbReference type="EMBL" id="MDR6241024.1"/>
    </source>
</evidence>
<feature type="transmembrane region" description="Helical" evidence="1">
    <location>
        <begin position="12"/>
        <end position="30"/>
    </location>
</feature>
<feature type="transmembrane region" description="Helical" evidence="1">
    <location>
        <begin position="42"/>
        <end position="64"/>
    </location>
</feature>
<keyword evidence="4" id="KW-1185">Reference proteome</keyword>
<sequence length="363" mass="41648">MNQNRVITIDMARGLSVLFLAIIHTLWMYGSMETQHSWLGQIVHFVGKGTGMFLLTMGFSFTLSRNNSLKLSVKRAFYVLGLGYFMNFMKFVAPILGGFESSVFIEQYTSAYGWTLPLTASNLLFMLSTGDILQMAGVALLLMGLIHHFFRNQKFAPLIAAFVIIAVSPFVHGFRVGIVGLDYILDLLWGAEWNVYFAVFPWSAFILIGMFFGYWYQEKRDFEHVAKMMLYIGIVFFAFGGGLCMYDFDYHFKDFFHLGPGGVVYLAGFNLIMISLSRYLVKFITNDRLKDFIYYCSKRVTSFYIIQWSLICWGLGIIGYQQYDIPGTLGLMLFFVLLSFGCQYLWDIVVSLRKPKTNLRVAQ</sequence>